<dbReference type="EMBL" id="BOMB01000014">
    <property type="protein sequence ID" value="GID11699.1"/>
    <property type="molecule type" value="Genomic_DNA"/>
</dbReference>
<keyword evidence="2" id="KW-0472">Membrane</keyword>
<feature type="transmembrane region" description="Helical" evidence="2">
    <location>
        <begin position="88"/>
        <end position="115"/>
    </location>
</feature>
<name>A0A8J3NDN5_9ACTN</name>
<feature type="transmembrane region" description="Helical" evidence="2">
    <location>
        <begin position="268"/>
        <end position="288"/>
    </location>
</feature>
<feature type="compositionally biased region" description="Pro residues" evidence="1">
    <location>
        <begin position="7"/>
        <end position="18"/>
    </location>
</feature>
<evidence type="ECO:0000256" key="1">
    <source>
        <dbReference type="SAM" id="MobiDB-lite"/>
    </source>
</evidence>
<dbReference type="Proteomes" id="UP000612808">
    <property type="component" value="Unassembled WGS sequence"/>
</dbReference>
<dbReference type="AlphaFoldDB" id="A0A8J3NDN5"/>
<sequence length="417" mass="40344">MSVTEPPTTPTEDPPPVAESPAGGPSRTPVASPRAGVSVFVAAAATAGWAALVSFVPLLVLVVLGWLVDGRGASSAVTALRFAGAGWLAGHAVPVGTVAGPFALTPLALTALIVWRLVRAGAHTARAVGGDRRTALSGALGVAVGYGVLAAIVALLVSTKGIVVSPLRAFLTAGLIALVAAVAGAVRENGMAAHVAGQLSPAVRAGLRGGTFAALALLALGALAAGASLAWHADSAADTLRAYQAGPVGDIGITLLCLVYAPTVSVWALSYLAGPGFAVGVGTSVGIADVHLGPLPAVPVLAALPTGAAPAAGALLLGLPLLVGVGTGWLTARRDTGAGLTPLLLATALSGGVAGALTAVAGVLSAGSLGGGRLAVIGPVWWQLGLAVAGLIGVGAMVAGVVARTFGHVAPRPDQEP</sequence>
<comment type="caution">
    <text evidence="3">The sequence shown here is derived from an EMBL/GenBank/DDBJ whole genome shotgun (WGS) entry which is preliminary data.</text>
</comment>
<keyword evidence="2" id="KW-0812">Transmembrane</keyword>
<feature type="region of interest" description="Disordered" evidence="1">
    <location>
        <begin position="1"/>
        <end position="29"/>
    </location>
</feature>
<organism evidence="3 4">
    <name type="scientific">Actinocatenispora rupis</name>
    <dbReference type="NCBI Taxonomy" id="519421"/>
    <lineage>
        <taxon>Bacteria</taxon>
        <taxon>Bacillati</taxon>
        <taxon>Actinomycetota</taxon>
        <taxon>Actinomycetes</taxon>
        <taxon>Micromonosporales</taxon>
        <taxon>Micromonosporaceae</taxon>
        <taxon>Actinocatenispora</taxon>
    </lineage>
</organism>
<feature type="transmembrane region" description="Helical" evidence="2">
    <location>
        <begin position="207"/>
        <end position="231"/>
    </location>
</feature>
<feature type="transmembrane region" description="Helical" evidence="2">
    <location>
        <begin position="343"/>
        <end position="368"/>
    </location>
</feature>
<proteinExistence type="predicted"/>
<feature type="transmembrane region" description="Helical" evidence="2">
    <location>
        <begin position="169"/>
        <end position="186"/>
    </location>
</feature>
<evidence type="ECO:0000313" key="4">
    <source>
        <dbReference type="Proteomes" id="UP000612808"/>
    </source>
</evidence>
<feature type="transmembrane region" description="Helical" evidence="2">
    <location>
        <begin position="308"/>
        <end position="331"/>
    </location>
</feature>
<keyword evidence="2" id="KW-1133">Transmembrane helix</keyword>
<dbReference type="InterPro" id="IPR045931">
    <property type="entry name" value="DUF6350"/>
</dbReference>
<evidence type="ECO:0008006" key="5">
    <source>
        <dbReference type="Google" id="ProtNLM"/>
    </source>
</evidence>
<feature type="transmembrane region" description="Helical" evidence="2">
    <location>
        <begin position="136"/>
        <end position="157"/>
    </location>
</feature>
<evidence type="ECO:0000256" key="2">
    <source>
        <dbReference type="SAM" id="Phobius"/>
    </source>
</evidence>
<reference evidence="3" key="1">
    <citation type="submission" date="2021-01" db="EMBL/GenBank/DDBJ databases">
        <title>Whole genome shotgun sequence of Actinocatenispora rupis NBRC 107355.</title>
        <authorList>
            <person name="Komaki H."/>
            <person name="Tamura T."/>
        </authorList>
    </citation>
    <scope>NUCLEOTIDE SEQUENCE</scope>
    <source>
        <strain evidence="3">NBRC 107355</strain>
    </source>
</reference>
<evidence type="ECO:0000313" key="3">
    <source>
        <dbReference type="EMBL" id="GID11699.1"/>
    </source>
</evidence>
<accession>A0A8J3NDN5</accession>
<feature type="transmembrane region" description="Helical" evidence="2">
    <location>
        <begin position="380"/>
        <end position="403"/>
    </location>
</feature>
<protein>
    <recommendedName>
        <fullName evidence="5">Integral membrane protein</fullName>
    </recommendedName>
</protein>
<dbReference type="Pfam" id="PF19877">
    <property type="entry name" value="DUF6350"/>
    <property type="match status" value="1"/>
</dbReference>
<feature type="transmembrane region" description="Helical" evidence="2">
    <location>
        <begin position="243"/>
        <end position="261"/>
    </location>
</feature>
<keyword evidence="4" id="KW-1185">Reference proteome</keyword>
<gene>
    <name evidence="3" type="ORF">Aru02nite_25880</name>
</gene>
<feature type="transmembrane region" description="Helical" evidence="2">
    <location>
        <begin position="37"/>
        <end position="68"/>
    </location>
</feature>